<dbReference type="KEGG" id="tsin:OXH18_22860"/>
<sequence>MSFNVGDRVYYIGSDAKILSDYGNQILEITDLDTKTRRVVCQTVRLEQVVGIAFEDLSKL</sequence>
<dbReference type="RefSeq" id="WP_268609804.1">
    <property type="nucleotide sequence ID" value="NZ_CP113797.1"/>
</dbReference>
<name>A0A9E8ZB46_9CYAN</name>
<organism evidence="1 2">
    <name type="scientific">Thermocoleostomius sinensis A174</name>
    <dbReference type="NCBI Taxonomy" id="2016057"/>
    <lineage>
        <taxon>Bacteria</taxon>
        <taxon>Bacillati</taxon>
        <taxon>Cyanobacteriota</taxon>
        <taxon>Cyanophyceae</taxon>
        <taxon>Oculatellales</taxon>
        <taxon>Oculatellaceae</taxon>
        <taxon>Thermocoleostomius</taxon>
    </lineage>
</organism>
<dbReference type="EMBL" id="CP113797">
    <property type="protein sequence ID" value="WAL59980.1"/>
    <property type="molecule type" value="Genomic_DNA"/>
</dbReference>
<keyword evidence="2" id="KW-1185">Reference proteome</keyword>
<evidence type="ECO:0000313" key="1">
    <source>
        <dbReference type="EMBL" id="WAL59980.1"/>
    </source>
</evidence>
<evidence type="ECO:0000313" key="2">
    <source>
        <dbReference type="Proteomes" id="UP001163152"/>
    </source>
</evidence>
<reference evidence="1" key="1">
    <citation type="submission" date="2022-12" db="EMBL/GenBank/DDBJ databases">
        <title>Polyphasic identification of a Novel Hot-Spring Cyanobacterium Ocullathermofonsia sinensis gen nov. sp. nov. and Genomic Insights on its Adaptations to the Thermal Habitat.</title>
        <authorList>
            <person name="Daroch M."/>
            <person name="Tang J."/>
            <person name="Jiang Y."/>
        </authorList>
    </citation>
    <scope>NUCLEOTIDE SEQUENCE</scope>
    <source>
        <strain evidence="1">PKUAC-SCTA174</strain>
    </source>
</reference>
<dbReference type="Proteomes" id="UP001163152">
    <property type="component" value="Chromosome"/>
</dbReference>
<dbReference type="AlphaFoldDB" id="A0A9E8ZB46"/>
<protein>
    <submittedName>
        <fullName evidence="1">Uncharacterized protein</fullName>
    </submittedName>
</protein>
<gene>
    <name evidence="1" type="ORF">OXH18_22860</name>
</gene>
<proteinExistence type="predicted"/>
<accession>A0A9E8ZB46</accession>